<keyword evidence="5" id="KW-1185">Reference proteome</keyword>
<feature type="transmembrane region" description="Helical" evidence="2">
    <location>
        <begin position="164"/>
        <end position="183"/>
    </location>
</feature>
<evidence type="ECO:0000256" key="1">
    <source>
        <dbReference type="SAM" id="MobiDB-lite"/>
    </source>
</evidence>
<dbReference type="STRING" id="679936.Sulac_2363"/>
<feature type="chain" id="PRO_5003517229" evidence="3">
    <location>
        <begin position="29"/>
        <end position="191"/>
    </location>
</feature>
<keyword evidence="2" id="KW-0472">Membrane</keyword>
<organism evidence="4 5">
    <name type="scientific">Sulfobacillus acidophilus (strain ATCC 700253 / DSM 10332 / NAL)</name>
    <dbReference type="NCBI Taxonomy" id="679936"/>
    <lineage>
        <taxon>Bacteria</taxon>
        <taxon>Bacillati</taxon>
        <taxon>Bacillota</taxon>
        <taxon>Clostridia</taxon>
        <taxon>Eubacteriales</taxon>
        <taxon>Clostridiales Family XVII. Incertae Sedis</taxon>
        <taxon>Sulfobacillus</taxon>
    </lineage>
</organism>
<keyword evidence="2" id="KW-0812">Transmembrane</keyword>
<sequence>MTAWKVLMGSTVLGAVLLAGSLSTPAFAAQGDHDSAKSQGESIKIDYVNESSAPGGYTVTVKLSQVPDSAQWIVFRQVTDPSTLTDDDDAGKVVGQVQVSAKGSQTIVTFLSATPLDTGYLVAEADKNQNPTQKPDRNAPLEEVGQESDPVSLDPLPYGQLPEVPWAAALPGILLSAGGWYVWRQRHAPVR</sequence>
<feature type="signal peptide" evidence="3">
    <location>
        <begin position="1"/>
        <end position="28"/>
    </location>
</feature>
<dbReference type="Proteomes" id="UP000005439">
    <property type="component" value="Chromosome"/>
</dbReference>
<evidence type="ECO:0000313" key="5">
    <source>
        <dbReference type="Proteomes" id="UP000005439"/>
    </source>
</evidence>
<feature type="region of interest" description="Disordered" evidence="1">
    <location>
        <begin position="125"/>
        <end position="152"/>
    </location>
</feature>
<reference evidence="4 5" key="2">
    <citation type="journal article" date="2012" name="Stand. Genomic Sci.">
        <title>Complete genome sequence of the moderately thermophilic mineral-sulfide-oxidizing firmicute Sulfobacillus acidophilus type strain (NAL(T)).</title>
        <authorList>
            <person name="Anderson I."/>
            <person name="Chertkov O."/>
            <person name="Chen A."/>
            <person name="Saunders E."/>
            <person name="Lapidus A."/>
            <person name="Nolan M."/>
            <person name="Lucas S."/>
            <person name="Hammon N."/>
            <person name="Deshpande S."/>
            <person name="Cheng J.F."/>
            <person name="Han C."/>
            <person name="Tapia R."/>
            <person name="Goodwin L.A."/>
            <person name="Pitluck S."/>
            <person name="Liolios K."/>
            <person name="Pagani I."/>
            <person name="Ivanova N."/>
            <person name="Mikhailova N."/>
            <person name="Pati A."/>
            <person name="Palaniappan K."/>
            <person name="Land M."/>
            <person name="Pan C."/>
            <person name="Rohde M."/>
            <person name="Pukall R."/>
            <person name="Goker M."/>
            <person name="Detter J.C."/>
            <person name="Woyke T."/>
            <person name="Bristow J."/>
            <person name="Eisen J.A."/>
            <person name="Markowitz V."/>
            <person name="Hugenholtz P."/>
            <person name="Kyrpides N.C."/>
            <person name="Klenk H.P."/>
            <person name="Mavromatis K."/>
        </authorList>
    </citation>
    <scope>NUCLEOTIDE SEQUENCE [LARGE SCALE GENOMIC DNA]</scope>
    <source>
        <strain evidence="5">ATCC 700253 / DSM 10332 / NAL</strain>
    </source>
</reference>
<keyword evidence="3" id="KW-0732">Signal</keyword>
<proteinExistence type="predicted"/>
<evidence type="ECO:0000256" key="2">
    <source>
        <dbReference type="SAM" id="Phobius"/>
    </source>
</evidence>
<keyword evidence="2" id="KW-1133">Transmembrane helix</keyword>
<accession>G8TUV5</accession>
<evidence type="ECO:0000256" key="3">
    <source>
        <dbReference type="SAM" id="SignalP"/>
    </source>
</evidence>
<evidence type="ECO:0000313" key="4">
    <source>
        <dbReference type="EMBL" id="AEW05829.1"/>
    </source>
</evidence>
<dbReference type="KEGG" id="sap:Sulac_2363"/>
<name>G8TUV5_SULAD</name>
<gene>
    <name evidence="4" type="ordered locus">Sulac_2363</name>
</gene>
<dbReference type="HOGENOM" id="CLU_1420790_0_0_9"/>
<protein>
    <submittedName>
        <fullName evidence="4">Uncharacterized protein</fullName>
    </submittedName>
</protein>
<dbReference type="AlphaFoldDB" id="G8TUV5"/>
<dbReference type="PATRIC" id="fig|679936.5.peg.2447"/>
<reference evidence="5" key="1">
    <citation type="submission" date="2011-12" db="EMBL/GenBank/DDBJ databases">
        <title>The complete genome of chromosome of Sulfobacillus acidophilus DSM 10332.</title>
        <authorList>
            <person name="Lucas S."/>
            <person name="Han J."/>
            <person name="Lapidus A."/>
            <person name="Bruce D."/>
            <person name="Goodwin L."/>
            <person name="Pitluck S."/>
            <person name="Peters L."/>
            <person name="Kyrpides N."/>
            <person name="Mavromatis K."/>
            <person name="Ivanova N."/>
            <person name="Mikhailova N."/>
            <person name="Chertkov O."/>
            <person name="Saunders E."/>
            <person name="Detter J.C."/>
            <person name="Tapia R."/>
            <person name="Han C."/>
            <person name="Land M."/>
            <person name="Hauser L."/>
            <person name="Markowitz V."/>
            <person name="Cheng J.-F."/>
            <person name="Hugenholtz P."/>
            <person name="Woyke T."/>
            <person name="Wu D."/>
            <person name="Pukall R."/>
            <person name="Gehrich-Schroeter G."/>
            <person name="Schneider S."/>
            <person name="Klenk H.-P."/>
            <person name="Eisen J.A."/>
        </authorList>
    </citation>
    <scope>NUCLEOTIDE SEQUENCE [LARGE SCALE GENOMIC DNA]</scope>
    <source>
        <strain evidence="5">ATCC 700253 / DSM 10332 / NAL</strain>
    </source>
</reference>
<dbReference type="EMBL" id="CP003179">
    <property type="protein sequence ID" value="AEW05829.1"/>
    <property type="molecule type" value="Genomic_DNA"/>
</dbReference>